<dbReference type="EMBL" id="JBBLYY010000010">
    <property type="protein sequence ID" value="MEK0170080.1"/>
    <property type="molecule type" value="Genomic_DNA"/>
</dbReference>
<keyword evidence="1" id="KW-0285">Flavoprotein</keyword>
<evidence type="ECO:0000256" key="1">
    <source>
        <dbReference type="ARBA" id="ARBA00022630"/>
    </source>
</evidence>
<keyword evidence="3 7" id="KW-0560">Oxidoreductase</keyword>
<dbReference type="InterPro" id="IPR051260">
    <property type="entry name" value="Diverse_substr_monoxygenases"/>
</dbReference>
<gene>
    <name evidence="7" type="ORF">WMN62_01205</name>
</gene>
<evidence type="ECO:0000256" key="2">
    <source>
        <dbReference type="ARBA" id="ARBA00022643"/>
    </source>
</evidence>
<evidence type="ECO:0000256" key="4">
    <source>
        <dbReference type="ARBA" id="ARBA00023033"/>
    </source>
</evidence>
<keyword evidence="4" id="KW-0503">Monooxygenase</keyword>
<organism evidence="7 8">
    <name type="scientific">Curtobacterium citreum</name>
    <dbReference type="NCBI Taxonomy" id="2036"/>
    <lineage>
        <taxon>Bacteria</taxon>
        <taxon>Bacillati</taxon>
        <taxon>Actinomycetota</taxon>
        <taxon>Actinomycetes</taxon>
        <taxon>Micrococcales</taxon>
        <taxon>Microbacteriaceae</taxon>
        <taxon>Curtobacterium</taxon>
    </lineage>
</organism>
<sequence length="458" mass="51118">MTRDGGLVLGGMVFYPGGEHVTSWRLPGSEPDAYLDVEYYVRFAQTLERGGFATLFIADELYVWDRFASGIDHAVNIRTEPFTLLGALSQRTEHIGLAATVSTTYNEPYHVARKLASIDHLSEGRAAWNLVTSASDEEAWNFGRDANLDHAVRYRRGAEFVDVVQGLWDSWDDDAFLYDQESGYFAKRDGLHVLDHEGEFFRVRGPLNIARPPQAHPVLFQAGASEAGRALAGAKAEGVFTLWQDDLADAQALYADYKRRAVEHGRDASSMLILPAVSPVIGDTEADALRQLDEIEELTPDRVSLDLLSHYLQTDLSDRPLDAPFEHVFDETAINQSKSVYESIRRIAAEATTLREVYRTILRRRFLPGTPEQIADWLTERYAQDAADGYMLAFSSIPVSVDRFVDQVVPELERRGVYDRAYRGDTLREHLGLARPASRYDGSAAVPAPATVDQEASA</sequence>
<evidence type="ECO:0000313" key="8">
    <source>
        <dbReference type="Proteomes" id="UP001370299"/>
    </source>
</evidence>
<name>A0ABU8Y5H3_9MICO</name>
<dbReference type="PIRSF" id="PIRSF000337">
    <property type="entry name" value="NTA_MOA"/>
    <property type="match status" value="1"/>
</dbReference>
<comment type="caution">
    <text evidence="7">The sequence shown here is derived from an EMBL/GenBank/DDBJ whole genome shotgun (WGS) entry which is preliminary data.</text>
</comment>
<dbReference type="InterPro" id="IPR036661">
    <property type="entry name" value="Luciferase-like_sf"/>
</dbReference>
<evidence type="ECO:0000256" key="3">
    <source>
        <dbReference type="ARBA" id="ARBA00023002"/>
    </source>
</evidence>
<dbReference type="PANTHER" id="PTHR30011:SF16">
    <property type="entry name" value="C2H2 FINGER DOMAIN TRANSCRIPTION FACTOR (EUROFUNG)-RELATED"/>
    <property type="match status" value="1"/>
</dbReference>
<dbReference type="EC" id="1.-.-.-" evidence="7"/>
<keyword evidence="8" id="KW-1185">Reference proteome</keyword>
<feature type="domain" description="Luciferase-like" evidence="6">
    <location>
        <begin position="30"/>
        <end position="386"/>
    </location>
</feature>
<dbReference type="SUPFAM" id="SSF51679">
    <property type="entry name" value="Bacterial luciferase-like"/>
    <property type="match status" value="1"/>
</dbReference>
<dbReference type="CDD" id="cd01095">
    <property type="entry name" value="Nitrilotriacetate_monoxgenase"/>
    <property type="match status" value="1"/>
</dbReference>
<accession>A0ABU8Y5H3</accession>
<evidence type="ECO:0000313" key="7">
    <source>
        <dbReference type="EMBL" id="MEK0170080.1"/>
    </source>
</evidence>
<dbReference type="Pfam" id="PF00296">
    <property type="entry name" value="Bac_luciferase"/>
    <property type="match status" value="1"/>
</dbReference>
<keyword evidence="2" id="KW-0288">FMN</keyword>
<dbReference type="RefSeq" id="WP_123312846.1">
    <property type="nucleotide sequence ID" value="NZ_JBBKAP010000038.1"/>
</dbReference>
<dbReference type="InterPro" id="IPR011251">
    <property type="entry name" value="Luciferase-like_dom"/>
</dbReference>
<proteinExistence type="inferred from homology"/>
<dbReference type="GO" id="GO:0016491">
    <property type="term" value="F:oxidoreductase activity"/>
    <property type="evidence" value="ECO:0007669"/>
    <property type="project" value="UniProtKB-KW"/>
</dbReference>
<evidence type="ECO:0000256" key="5">
    <source>
        <dbReference type="ARBA" id="ARBA00033748"/>
    </source>
</evidence>
<dbReference type="Proteomes" id="UP001370299">
    <property type="component" value="Unassembled WGS sequence"/>
</dbReference>
<dbReference type="PANTHER" id="PTHR30011">
    <property type="entry name" value="ALKANESULFONATE MONOOXYGENASE-RELATED"/>
    <property type="match status" value="1"/>
</dbReference>
<protein>
    <submittedName>
        <fullName evidence="7">LLM class flavin-dependent oxidoreductase</fullName>
        <ecNumber evidence="7">1.-.-.-</ecNumber>
    </submittedName>
</protein>
<reference evidence="7 8" key="1">
    <citation type="submission" date="2024-03" db="EMBL/GenBank/DDBJ databases">
        <title>Whole genomes of four grape xylem sap localized bacterial endophytes.</title>
        <authorList>
            <person name="Kumar G."/>
            <person name="Savka M.A."/>
        </authorList>
    </citation>
    <scope>NUCLEOTIDE SEQUENCE [LARGE SCALE GENOMIC DNA]</scope>
    <source>
        <strain evidence="7 8">RIT_GXS8</strain>
    </source>
</reference>
<comment type="similarity">
    <text evidence="5">Belongs to the NtaA/SnaA/DszA monooxygenase family.</text>
</comment>
<dbReference type="InterPro" id="IPR016215">
    <property type="entry name" value="NTA_MOA"/>
</dbReference>
<evidence type="ECO:0000259" key="6">
    <source>
        <dbReference type="Pfam" id="PF00296"/>
    </source>
</evidence>
<dbReference type="Gene3D" id="3.20.20.30">
    <property type="entry name" value="Luciferase-like domain"/>
    <property type="match status" value="1"/>
</dbReference>
<dbReference type="NCBIfam" id="TIGR03860">
    <property type="entry name" value="FMN_nitrolo"/>
    <property type="match status" value="1"/>
</dbReference>